<evidence type="ECO:0000256" key="4">
    <source>
        <dbReference type="ARBA" id="ARBA00022679"/>
    </source>
</evidence>
<comment type="caution">
    <text evidence="11">The sequence shown here is derived from an EMBL/GenBank/DDBJ whole genome shotgun (WGS) entry which is preliminary data.</text>
</comment>
<dbReference type="PANTHER" id="PTHR21152:SF40">
    <property type="entry name" value="ALANINE--GLYOXYLATE AMINOTRANSFERASE"/>
    <property type="match status" value="1"/>
</dbReference>
<keyword evidence="11" id="KW-0670">Pyruvate</keyword>
<dbReference type="PROSITE" id="PS00595">
    <property type="entry name" value="AA_TRANSFER_CLASS_5"/>
    <property type="match status" value="1"/>
</dbReference>
<dbReference type="GO" id="GO:0004760">
    <property type="term" value="F:L-serine-pyruvate transaminase activity"/>
    <property type="evidence" value="ECO:0007669"/>
    <property type="project" value="TreeGrafter"/>
</dbReference>
<dbReference type="InterPro" id="IPR015422">
    <property type="entry name" value="PyrdxlP-dep_Trfase_small"/>
</dbReference>
<dbReference type="OrthoDB" id="389074at2"/>
<comment type="similarity">
    <text evidence="2 8">Belongs to the class-V pyridoxal-phosphate-dependent aminotransferase family.</text>
</comment>
<dbReference type="SUPFAM" id="SSF53383">
    <property type="entry name" value="PLP-dependent transferases"/>
    <property type="match status" value="1"/>
</dbReference>
<evidence type="ECO:0000256" key="6">
    <source>
        <dbReference type="PIRSR" id="PIRSR000524-1"/>
    </source>
</evidence>
<dbReference type="RefSeq" id="WP_035346288.1">
    <property type="nucleotide sequence ID" value="NZ_BAUU01000028.1"/>
</dbReference>
<dbReference type="Gene3D" id="3.40.640.10">
    <property type="entry name" value="Type I PLP-dependent aspartate aminotransferase-like (Major domain)"/>
    <property type="match status" value="1"/>
</dbReference>
<proteinExistence type="inferred from homology"/>
<evidence type="ECO:0000256" key="2">
    <source>
        <dbReference type="ARBA" id="ARBA00009236"/>
    </source>
</evidence>
<feature type="domain" description="Aminotransferase class V" evidence="10">
    <location>
        <begin position="36"/>
        <end position="351"/>
    </location>
</feature>
<dbReference type="STRING" id="1236971.JCM9152_3569"/>
<dbReference type="Pfam" id="PF00266">
    <property type="entry name" value="Aminotran_5"/>
    <property type="match status" value="1"/>
</dbReference>
<sequence>MSLLELQPSQRTIMTPGPVEVDPRVLRAMSTPIIGQFDYEFTTIMNETMERLRHVLQTNNHWSYPIDGTSRSGIEAVLCSLVESGDKILVPSFGRFGYLLTEIAERCGGEVRLIECEWGEVFDPEQVIKEMHRMKPKLVAMVHGETSTGRMQPLKEIGYACREMDCLFVVDAVATVGGTEVKTDEWYIDALITGTQKCISVPSGMAPITYNERVEKIILERKSIEKGLVSVTKSSNGKQNRRIRSNYFDLSQIQDYWSPARLNHHTEATTMLYALYEGLRIILEEGLEERIKRHQLHEKALVAGLKEMGMTLFGNDNCKLPMVTCINIPVGIDGEAVRSMLLDEFSIEIASSFGLLHGKIWRVGTMGYSARKKNVLQTLAGLEAVLLRHGVKVNLGAALQGALDIYAKEPVQSIKAIG</sequence>
<keyword evidence="4 11" id="KW-0808">Transferase</keyword>
<keyword evidence="12" id="KW-1185">Reference proteome</keyword>
<dbReference type="InterPro" id="IPR020578">
    <property type="entry name" value="Aminotrans_V_PyrdxlP_BS"/>
</dbReference>
<feature type="modified residue" description="N6-(pyridoxal phosphate)lysine" evidence="7">
    <location>
        <position position="197"/>
    </location>
</feature>
<comment type="cofactor">
    <cofactor evidence="1 7 9">
        <name>pyridoxal 5'-phosphate</name>
        <dbReference type="ChEBI" id="CHEBI:597326"/>
    </cofactor>
</comment>
<evidence type="ECO:0000313" key="12">
    <source>
        <dbReference type="Proteomes" id="UP000018895"/>
    </source>
</evidence>
<protein>
    <submittedName>
        <fullName evidence="11">Serine-pyruvate aminotransferase</fullName>
    </submittedName>
</protein>
<evidence type="ECO:0000256" key="1">
    <source>
        <dbReference type="ARBA" id="ARBA00001933"/>
    </source>
</evidence>
<dbReference type="EMBL" id="BAUU01000028">
    <property type="protein sequence ID" value="GAE32054.1"/>
    <property type="molecule type" value="Genomic_DNA"/>
</dbReference>
<gene>
    <name evidence="11" type="ORF">JCM9152_3569</name>
</gene>
<dbReference type="FunFam" id="3.40.640.10:FF:000027">
    <property type="entry name" value="Serine--pyruvate aminotransferase, mitochondrial"/>
    <property type="match status" value="1"/>
</dbReference>
<dbReference type="PANTHER" id="PTHR21152">
    <property type="entry name" value="AMINOTRANSFERASE CLASS V"/>
    <property type="match status" value="1"/>
</dbReference>
<dbReference type="InterPro" id="IPR024169">
    <property type="entry name" value="SP_NH2Trfase/AEP_transaminase"/>
</dbReference>
<keyword evidence="5 7" id="KW-0663">Pyridoxal phosphate</keyword>
<evidence type="ECO:0000256" key="7">
    <source>
        <dbReference type="PIRSR" id="PIRSR000524-50"/>
    </source>
</evidence>
<keyword evidence="3 11" id="KW-0032">Aminotransferase</keyword>
<evidence type="ECO:0000256" key="9">
    <source>
        <dbReference type="RuleBase" id="RU004504"/>
    </source>
</evidence>
<accession>W4QL39</accession>
<evidence type="ECO:0000256" key="8">
    <source>
        <dbReference type="RuleBase" id="RU004075"/>
    </source>
</evidence>
<evidence type="ECO:0000256" key="3">
    <source>
        <dbReference type="ARBA" id="ARBA00022576"/>
    </source>
</evidence>
<organism evidence="11 12">
    <name type="scientific">Halalkalibacter hemicellulosilyticusJCM 9152</name>
    <dbReference type="NCBI Taxonomy" id="1236971"/>
    <lineage>
        <taxon>Bacteria</taxon>
        <taxon>Bacillati</taxon>
        <taxon>Bacillota</taxon>
        <taxon>Bacilli</taxon>
        <taxon>Bacillales</taxon>
        <taxon>Bacillaceae</taxon>
        <taxon>Halalkalibacter</taxon>
    </lineage>
</organism>
<dbReference type="InterPro" id="IPR000192">
    <property type="entry name" value="Aminotrans_V_dom"/>
</dbReference>
<feature type="binding site" evidence="6">
    <location>
        <position position="362"/>
    </location>
    <ligand>
        <name>substrate</name>
    </ligand>
</feature>
<dbReference type="Gene3D" id="3.90.1150.10">
    <property type="entry name" value="Aspartate Aminotransferase, domain 1"/>
    <property type="match status" value="1"/>
</dbReference>
<evidence type="ECO:0000313" key="11">
    <source>
        <dbReference type="EMBL" id="GAE32054.1"/>
    </source>
</evidence>
<dbReference type="InterPro" id="IPR015424">
    <property type="entry name" value="PyrdxlP-dep_Trfase"/>
</dbReference>
<evidence type="ECO:0000256" key="5">
    <source>
        <dbReference type="ARBA" id="ARBA00022898"/>
    </source>
</evidence>
<evidence type="ECO:0000259" key="10">
    <source>
        <dbReference type="Pfam" id="PF00266"/>
    </source>
</evidence>
<dbReference type="Proteomes" id="UP000018895">
    <property type="component" value="Unassembled WGS sequence"/>
</dbReference>
<dbReference type="GO" id="GO:0019265">
    <property type="term" value="P:glycine biosynthetic process, by transamination of glyoxylate"/>
    <property type="evidence" value="ECO:0007669"/>
    <property type="project" value="TreeGrafter"/>
</dbReference>
<dbReference type="GO" id="GO:0008453">
    <property type="term" value="F:alanine-glyoxylate transaminase activity"/>
    <property type="evidence" value="ECO:0007669"/>
    <property type="project" value="TreeGrafter"/>
</dbReference>
<dbReference type="PIRSF" id="PIRSF000524">
    <property type="entry name" value="SPT"/>
    <property type="match status" value="1"/>
</dbReference>
<reference evidence="11" key="1">
    <citation type="journal article" date="2014" name="Genome Announc.">
        <title>Draft Genome Sequences of Three Alkaliphilic Bacillus Strains, Bacillus wakoensis JCM 9140T, Bacillus akibai JCM 9157T, and Bacillus hemicellulosilyticus JCM 9152T.</title>
        <authorList>
            <person name="Yuki M."/>
            <person name="Oshima K."/>
            <person name="Suda W."/>
            <person name="Oshida Y."/>
            <person name="Kitamura K."/>
            <person name="Iida T."/>
            <person name="Hattori M."/>
            <person name="Ohkuma M."/>
        </authorList>
    </citation>
    <scope>NUCLEOTIDE SEQUENCE [LARGE SCALE GENOMIC DNA]</scope>
    <source>
        <strain evidence="11">JCM 9152</strain>
    </source>
</reference>
<name>W4QL39_9BACI</name>
<dbReference type="InterPro" id="IPR015421">
    <property type="entry name" value="PyrdxlP-dep_Trfase_major"/>
</dbReference>
<dbReference type="AlphaFoldDB" id="W4QL39"/>